<dbReference type="InterPro" id="IPR050469">
    <property type="entry name" value="Diguanylate_Cyclase"/>
</dbReference>
<feature type="transmembrane region" description="Helical" evidence="1">
    <location>
        <begin position="185"/>
        <end position="207"/>
    </location>
</feature>
<dbReference type="NCBIfam" id="TIGR00254">
    <property type="entry name" value="GGDEF"/>
    <property type="match status" value="1"/>
</dbReference>
<dbReference type="EMBL" id="CP060204">
    <property type="protein sequence ID" value="QNH54931.1"/>
    <property type="molecule type" value="Genomic_DNA"/>
</dbReference>
<feature type="transmembrane region" description="Helical" evidence="1">
    <location>
        <begin position="308"/>
        <end position="328"/>
    </location>
</feature>
<dbReference type="KEGG" id="stim:H1B31_02975"/>
<feature type="transmembrane region" description="Helical" evidence="1">
    <location>
        <begin position="248"/>
        <end position="265"/>
    </location>
</feature>
<evidence type="ECO:0000259" key="2">
    <source>
        <dbReference type="PROSITE" id="PS50887"/>
    </source>
</evidence>
<dbReference type="GO" id="GO:0052621">
    <property type="term" value="F:diguanylate cyclase activity"/>
    <property type="evidence" value="ECO:0007669"/>
    <property type="project" value="TreeGrafter"/>
</dbReference>
<keyword evidence="1" id="KW-0472">Membrane</keyword>
<dbReference type="RefSeq" id="WP_185980850.1">
    <property type="nucleotide sequence ID" value="NZ_CP060204.1"/>
</dbReference>
<dbReference type="CDD" id="cd01949">
    <property type="entry name" value="GGDEF"/>
    <property type="match status" value="1"/>
</dbReference>
<evidence type="ECO:0000313" key="4">
    <source>
        <dbReference type="Proteomes" id="UP000515480"/>
    </source>
</evidence>
<dbReference type="InterPro" id="IPR029787">
    <property type="entry name" value="Nucleotide_cyclase"/>
</dbReference>
<dbReference type="SMART" id="SM00267">
    <property type="entry name" value="GGDEF"/>
    <property type="match status" value="1"/>
</dbReference>
<keyword evidence="1" id="KW-1133">Transmembrane helix</keyword>
<dbReference type="Proteomes" id="UP000515480">
    <property type="component" value="Chromosome"/>
</dbReference>
<dbReference type="PROSITE" id="PS50887">
    <property type="entry name" value="GGDEF"/>
    <property type="match status" value="1"/>
</dbReference>
<feature type="transmembrane region" description="Helical" evidence="1">
    <location>
        <begin position="219"/>
        <end position="242"/>
    </location>
</feature>
<feature type="domain" description="GGDEF" evidence="2">
    <location>
        <begin position="444"/>
        <end position="570"/>
    </location>
</feature>
<dbReference type="Pfam" id="PF00990">
    <property type="entry name" value="GGDEF"/>
    <property type="match status" value="1"/>
</dbReference>
<dbReference type="SUPFAM" id="SSF55073">
    <property type="entry name" value="Nucleotide cyclase"/>
    <property type="match status" value="1"/>
</dbReference>
<feature type="transmembrane region" description="Helical" evidence="1">
    <location>
        <begin position="365"/>
        <end position="386"/>
    </location>
</feature>
<name>A0A7G7VLD8_9FIRM</name>
<dbReference type="InterPro" id="IPR000160">
    <property type="entry name" value="GGDEF_dom"/>
</dbReference>
<protein>
    <submittedName>
        <fullName evidence="3">GGDEF domain-containing protein</fullName>
    </submittedName>
</protein>
<keyword evidence="1" id="KW-0812">Transmembrane</keyword>
<proteinExistence type="predicted"/>
<feature type="transmembrane region" description="Helical" evidence="1">
    <location>
        <begin position="340"/>
        <end position="359"/>
    </location>
</feature>
<keyword evidence="4" id="KW-1185">Reference proteome</keyword>
<evidence type="ECO:0000313" key="3">
    <source>
        <dbReference type="EMBL" id="QNH54931.1"/>
    </source>
</evidence>
<feature type="transmembrane region" description="Helical" evidence="1">
    <location>
        <begin position="286"/>
        <end position="302"/>
    </location>
</feature>
<organism evidence="3 4">
    <name type="scientific">Selenomonas timonae</name>
    <dbReference type="NCBI Taxonomy" id="2754044"/>
    <lineage>
        <taxon>Bacteria</taxon>
        <taxon>Bacillati</taxon>
        <taxon>Bacillota</taxon>
        <taxon>Negativicutes</taxon>
        <taxon>Selenomonadales</taxon>
        <taxon>Selenomonadaceae</taxon>
        <taxon>Selenomonas</taxon>
    </lineage>
</organism>
<dbReference type="Gene3D" id="3.30.70.270">
    <property type="match status" value="1"/>
</dbReference>
<dbReference type="PANTHER" id="PTHR45138">
    <property type="entry name" value="REGULATORY COMPONENTS OF SENSORY TRANSDUCTION SYSTEM"/>
    <property type="match status" value="1"/>
</dbReference>
<gene>
    <name evidence="3" type="ORF">H1B31_02975</name>
</gene>
<reference evidence="3 4" key="1">
    <citation type="submission" date="2020-07" db="EMBL/GenBank/DDBJ databases">
        <title>Complete genome and description of Selenomonas timonensis sp. nov., a new bacterium isolated from a gingivitis subject.</title>
        <authorList>
            <person name="Antezack A."/>
        </authorList>
    </citation>
    <scope>NUCLEOTIDE SEQUENCE [LARGE SCALE GENOMIC DNA]</scope>
    <source>
        <strain evidence="3 4">Marseille-Q3039</strain>
    </source>
</reference>
<dbReference type="AlphaFoldDB" id="A0A7G7VLD8"/>
<evidence type="ECO:0000256" key="1">
    <source>
        <dbReference type="SAM" id="Phobius"/>
    </source>
</evidence>
<accession>A0A7G7VLD8</accession>
<dbReference type="InterPro" id="IPR043128">
    <property type="entry name" value="Rev_trsase/Diguanyl_cyclase"/>
</dbReference>
<sequence length="574" mass="65762">MNKILVFLRGNVLTLLCVSLLIGATALAWSLLATPLDPYMRAEYAVMKGNPEYKDIIGFRAGNFDWQEYDYPAPPPMPDDTTTVYLSWRIPLSARFVNDHILFATTNQDAYVYLDDELIYMHGDWSKLTDSRGRAFHYVHLDQDLAGKRLTIMLHSGYPNWLGSIDYFMIGSSHLFLRNLSLADAIYISSLSVAVALIVFLVMDLAWRGAHARRRRMQLYLIAYLAGFILWTTGTSSFFPRIYGMANFWWELHLVTLYVMPLICAQITQEVVSPQFVTHVKTTMKVFALLFVTATITEIAGLDGYMELLFLFYPLLLIGSLILIYTLVRSNWEYHPACRYAAFAMTAIVIFGGIDALHWEYHQLSVMLSTTVFSIYASIPFIFYTIREQMLKDAALAQENEELVRELEISQNEAQRDFLTGCYNRHQLGNGFAKFSALAYKRGFKFSFAIFDVDHFKTVNDTKGHLAGDQILKEIADTIHEEIDRRHLFIRYGGDEFVLLALHYDLEAMVAFCEHLRRILEQRLDGVTLSFGISTWHGKKDRLRALIDRADRALYISKKKGRNTVSAENEEGAA</sequence>
<dbReference type="PANTHER" id="PTHR45138:SF9">
    <property type="entry name" value="DIGUANYLATE CYCLASE DGCM-RELATED"/>
    <property type="match status" value="1"/>
</dbReference>